<accession>A0ABY4NI79</accession>
<dbReference type="Proteomes" id="UP000831759">
    <property type="component" value="Chromosome"/>
</dbReference>
<evidence type="ECO:0000313" key="2">
    <source>
        <dbReference type="Proteomes" id="UP000831759"/>
    </source>
</evidence>
<dbReference type="EMBL" id="CP094619">
    <property type="protein sequence ID" value="UQN36626.1"/>
    <property type="molecule type" value="Genomic_DNA"/>
</dbReference>
<evidence type="ECO:0000313" key="1">
    <source>
        <dbReference type="EMBL" id="UQN36626.1"/>
    </source>
</evidence>
<reference evidence="1 2" key="1">
    <citation type="journal article" date="2022" name="Int. J. Syst. Evol. Microbiol.">
        <title>Characterization of Alcaligenes aquatilis as a novel member of heterotrophic nitrifier-aerobic denitrifier and its performance in treating piggery wastewater.</title>
        <authorList>
            <person name="Cao X."/>
            <person name="Zhao B."/>
            <person name="Wu Y."/>
            <person name="Huang J."/>
            <person name="Wang H."/>
            <person name="Sun X."/>
            <person name="Li S."/>
        </authorList>
    </citation>
    <scope>NUCLEOTIDE SEQUENCE [LARGE SCALE GENOMIC DNA]</scope>
    <source>
        <strain evidence="1 2">AS1</strain>
    </source>
</reference>
<proteinExistence type="predicted"/>
<sequence length="198" mass="22014">MASQCIEIVTYKIENPIQADQQRDSARQRVSTLSGFKGWLPLTDSMDQSKRADIVLWNNPKAAETAAQIVAKSDDFADFRVTITEFGTMGHYTTAANEVVLMQTGSGIEVGQFRLRQGFSEEALRAAHTEMVNKHLSLQSGWLGQRLVRLQDGSFMDIAFATTDTHAQNICRSWAGNADCNTFLDMIEPISMEFGTLI</sequence>
<keyword evidence="2" id="KW-1185">Reference proteome</keyword>
<protein>
    <recommendedName>
        <fullName evidence="3">ABM domain-containing protein</fullName>
    </recommendedName>
</protein>
<organism evidence="1 2">
    <name type="scientific">Alcaligenes aquatilis</name>
    <dbReference type="NCBI Taxonomy" id="323284"/>
    <lineage>
        <taxon>Bacteria</taxon>
        <taxon>Pseudomonadati</taxon>
        <taxon>Pseudomonadota</taxon>
        <taxon>Betaproteobacteria</taxon>
        <taxon>Burkholderiales</taxon>
        <taxon>Alcaligenaceae</taxon>
        <taxon>Alcaligenes</taxon>
    </lineage>
</organism>
<gene>
    <name evidence="1" type="ORF">MTR80_02570</name>
</gene>
<name>A0ABY4NI79_9BURK</name>
<dbReference type="GeneID" id="96867788"/>
<evidence type="ECO:0008006" key="3">
    <source>
        <dbReference type="Google" id="ProtNLM"/>
    </source>
</evidence>
<dbReference type="RefSeq" id="WP_249461163.1">
    <property type="nucleotide sequence ID" value="NZ_CP094619.1"/>
</dbReference>